<protein>
    <submittedName>
        <fullName evidence="2">Uncharacterized protein</fullName>
    </submittedName>
</protein>
<proteinExistence type="predicted"/>
<dbReference type="AlphaFoldDB" id="A0AAP5H7B1"/>
<keyword evidence="1" id="KW-0812">Transmembrane</keyword>
<name>A0AAP5H7B1_PAEAM</name>
<evidence type="ECO:0000313" key="2">
    <source>
        <dbReference type="EMBL" id="MDR6726386.1"/>
    </source>
</evidence>
<keyword evidence="1" id="KW-1133">Transmembrane helix</keyword>
<sequence>MKRVIFTLIGIVIISFALLIGINLIGSPFPIVVEEHSVIPGEREVKYHEGDHSLLQLIWWND</sequence>
<dbReference type="RefSeq" id="WP_056691580.1">
    <property type="nucleotide sequence ID" value="NZ_JAVDTR010000016.1"/>
</dbReference>
<dbReference type="Proteomes" id="UP001254832">
    <property type="component" value="Unassembled WGS sequence"/>
</dbReference>
<gene>
    <name evidence="2" type="ORF">J2W91_004897</name>
</gene>
<dbReference type="EMBL" id="JAVDTR010000016">
    <property type="protein sequence ID" value="MDR6726386.1"/>
    <property type="molecule type" value="Genomic_DNA"/>
</dbReference>
<keyword evidence="1" id="KW-0472">Membrane</keyword>
<evidence type="ECO:0000313" key="3">
    <source>
        <dbReference type="Proteomes" id="UP001254832"/>
    </source>
</evidence>
<comment type="caution">
    <text evidence="2">The sequence shown here is derived from an EMBL/GenBank/DDBJ whole genome shotgun (WGS) entry which is preliminary data.</text>
</comment>
<organism evidence="2 3">
    <name type="scientific">Paenibacillus amylolyticus</name>
    <dbReference type="NCBI Taxonomy" id="1451"/>
    <lineage>
        <taxon>Bacteria</taxon>
        <taxon>Bacillati</taxon>
        <taxon>Bacillota</taxon>
        <taxon>Bacilli</taxon>
        <taxon>Bacillales</taxon>
        <taxon>Paenibacillaceae</taxon>
        <taxon>Paenibacillus</taxon>
    </lineage>
</organism>
<accession>A0AAP5H7B1</accession>
<evidence type="ECO:0000256" key="1">
    <source>
        <dbReference type="SAM" id="Phobius"/>
    </source>
</evidence>
<feature type="transmembrane region" description="Helical" evidence="1">
    <location>
        <begin position="5"/>
        <end position="25"/>
    </location>
</feature>
<reference evidence="2" key="1">
    <citation type="submission" date="2023-07" db="EMBL/GenBank/DDBJ databases">
        <title>Sorghum-associated microbial communities from plants grown in Nebraska, USA.</title>
        <authorList>
            <person name="Schachtman D."/>
        </authorList>
    </citation>
    <scope>NUCLEOTIDE SEQUENCE</scope>
    <source>
        <strain evidence="2">BE80</strain>
    </source>
</reference>